<reference evidence="2" key="1">
    <citation type="submission" date="2023-06" db="EMBL/GenBank/DDBJ databases">
        <title>Genomic analysis of the entomopathogenic nematode Steinernema hermaphroditum.</title>
        <authorList>
            <person name="Schwarz E.M."/>
            <person name="Heppert J.K."/>
            <person name="Baniya A."/>
            <person name="Schwartz H.T."/>
            <person name="Tan C.-H."/>
            <person name="Antoshechkin I."/>
            <person name="Sternberg P.W."/>
            <person name="Goodrich-Blair H."/>
            <person name="Dillman A.R."/>
        </authorList>
    </citation>
    <scope>NUCLEOTIDE SEQUENCE</scope>
    <source>
        <strain evidence="2">PS9179</strain>
        <tissue evidence="2">Whole animal</tissue>
    </source>
</reference>
<comment type="caution">
    <text evidence="2">The sequence shown here is derived from an EMBL/GenBank/DDBJ whole genome shotgun (WGS) entry which is preliminary data.</text>
</comment>
<feature type="chain" id="PRO_5041414144" description="Late embryogenesis abundant protein LEA-2 subgroup domain-containing protein" evidence="1">
    <location>
        <begin position="20"/>
        <end position="141"/>
    </location>
</feature>
<evidence type="ECO:0008006" key="4">
    <source>
        <dbReference type="Google" id="ProtNLM"/>
    </source>
</evidence>
<gene>
    <name evidence="2" type="ORF">QR680_008319</name>
</gene>
<proteinExistence type="predicted"/>
<dbReference type="EMBL" id="JAUCMV010000001">
    <property type="protein sequence ID" value="KAK0423767.1"/>
    <property type="molecule type" value="Genomic_DNA"/>
</dbReference>
<dbReference type="AlphaFoldDB" id="A0AA39M7F7"/>
<feature type="signal peptide" evidence="1">
    <location>
        <begin position="1"/>
        <end position="19"/>
    </location>
</feature>
<name>A0AA39M7F7_9BILA</name>
<evidence type="ECO:0000313" key="3">
    <source>
        <dbReference type="Proteomes" id="UP001175271"/>
    </source>
</evidence>
<evidence type="ECO:0000313" key="2">
    <source>
        <dbReference type="EMBL" id="KAK0423767.1"/>
    </source>
</evidence>
<sequence>MTFCLVFFVLAVFLSNFQSQAEEAPSDRVTACDDTKYGKICIEAIVENGKEGFNLVGTFKDKKIFSTHVSTTNPPPLNVPLNEVLKLKLYIYEIALNFPEKKGSFKTKGELYVQLYKKPVAKFRIGQFIIENGKIRFNGKG</sequence>
<keyword evidence="3" id="KW-1185">Reference proteome</keyword>
<organism evidence="2 3">
    <name type="scientific">Steinernema hermaphroditum</name>
    <dbReference type="NCBI Taxonomy" id="289476"/>
    <lineage>
        <taxon>Eukaryota</taxon>
        <taxon>Metazoa</taxon>
        <taxon>Ecdysozoa</taxon>
        <taxon>Nematoda</taxon>
        <taxon>Chromadorea</taxon>
        <taxon>Rhabditida</taxon>
        <taxon>Tylenchina</taxon>
        <taxon>Panagrolaimomorpha</taxon>
        <taxon>Strongyloidoidea</taxon>
        <taxon>Steinernematidae</taxon>
        <taxon>Steinernema</taxon>
    </lineage>
</organism>
<accession>A0AA39M7F7</accession>
<keyword evidence="1" id="KW-0732">Signal</keyword>
<evidence type="ECO:0000256" key="1">
    <source>
        <dbReference type="SAM" id="SignalP"/>
    </source>
</evidence>
<dbReference type="Proteomes" id="UP001175271">
    <property type="component" value="Unassembled WGS sequence"/>
</dbReference>
<protein>
    <recommendedName>
        <fullName evidence="4">Late embryogenesis abundant protein LEA-2 subgroup domain-containing protein</fullName>
    </recommendedName>
</protein>